<organism evidence="2 3">
    <name type="scientific">Streptacidiphilus cavernicola</name>
    <dbReference type="NCBI Taxonomy" id="3342716"/>
    <lineage>
        <taxon>Bacteria</taxon>
        <taxon>Bacillati</taxon>
        <taxon>Actinomycetota</taxon>
        <taxon>Actinomycetes</taxon>
        <taxon>Kitasatosporales</taxon>
        <taxon>Streptomycetaceae</taxon>
        <taxon>Streptacidiphilus</taxon>
    </lineage>
</organism>
<gene>
    <name evidence="2" type="ORF">ACEZDE_18255</name>
</gene>
<feature type="domain" description="DUF7718" evidence="1">
    <location>
        <begin position="20"/>
        <end position="96"/>
    </location>
</feature>
<dbReference type="Proteomes" id="UP001592531">
    <property type="component" value="Unassembled WGS sequence"/>
</dbReference>
<protein>
    <recommendedName>
        <fullName evidence="1">DUF7718 domain-containing protein</fullName>
    </recommendedName>
</protein>
<dbReference type="InterPro" id="IPR056135">
    <property type="entry name" value="DUF7718"/>
</dbReference>
<name>A0ABV6VXY3_9ACTN</name>
<reference evidence="2 3" key="1">
    <citation type="submission" date="2024-09" db="EMBL/GenBank/DDBJ databases">
        <authorList>
            <person name="Lee S.D."/>
        </authorList>
    </citation>
    <scope>NUCLEOTIDE SEQUENCE [LARGE SCALE GENOMIC DNA]</scope>
    <source>
        <strain evidence="2 3">N8-3</strain>
    </source>
</reference>
<dbReference type="Pfam" id="PF24839">
    <property type="entry name" value="DUF7718"/>
    <property type="match status" value="1"/>
</dbReference>
<sequence length="128" mass="15077">MATIPKDYKPPPIPPAIETNFPIDLTDTDILKVRQVEYRKWVVDFAIMQLTMEAGEWVHVARIDCCHGMIHRHQFAQNGRDLDGRLEIKAIPADDDNRWEIVQDGFYKAIGTMQEEWEDNLRRWRDGR</sequence>
<evidence type="ECO:0000259" key="1">
    <source>
        <dbReference type="Pfam" id="PF24839"/>
    </source>
</evidence>
<evidence type="ECO:0000313" key="3">
    <source>
        <dbReference type="Proteomes" id="UP001592531"/>
    </source>
</evidence>
<comment type="caution">
    <text evidence="2">The sequence shown here is derived from an EMBL/GenBank/DDBJ whole genome shotgun (WGS) entry which is preliminary data.</text>
</comment>
<evidence type="ECO:0000313" key="2">
    <source>
        <dbReference type="EMBL" id="MFC1418562.1"/>
    </source>
</evidence>
<accession>A0ABV6VXY3</accession>
<keyword evidence="3" id="KW-1185">Reference proteome</keyword>
<dbReference type="RefSeq" id="WP_380537358.1">
    <property type="nucleotide sequence ID" value="NZ_JBHFAB010000013.1"/>
</dbReference>
<proteinExistence type="predicted"/>
<dbReference type="EMBL" id="JBHFAB010000013">
    <property type="protein sequence ID" value="MFC1418562.1"/>
    <property type="molecule type" value="Genomic_DNA"/>
</dbReference>